<dbReference type="PANTHER" id="PTHR46173:SF1">
    <property type="entry name" value="CCA TRNA NUCLEOTIDYLTRANSFERASE 1, MITOCHONDRIAL"/>
    <property type="match status" value="1"/>
</dbReference>
<dbReference type="SUPFAM" id="SSF81891">
    <property type="entry name" value="Poly A polymerase C-terminal region-like"/>
    <property type="match status" value="1"/>
</dbReference>
<dbReference type="GO" id="GO:0000166">
    <property type="term" value="F:nucleotide binding"/>
    <property type="evidence" value="ECO:0007669"/>
    <property type="project" value="UniProtKB-KW"/>
</dbReference>
<evidence type="ECO:0000256" key="2">
    <source>
        <dbReference type="ARBA" id="ARBA00022679"/>
    </source>
</evidence>
<dbReference type="EMBL" id="CP032509">
    <property type="protein sequence ID" value="AZN71152.1"/>
    <property type="molecule type" value="Genomic_DNA"/>
</dbReference>
<dbReference type="GO" id="GO:0046872">
    <property type="term" value="F:metal ion binding"/>
    <property type="evidence" value="ECO:0007669"/>
    <property type="project" value="UniProtKB-KW"/>
</dbReference>
<evidence type="ECO:0000256" key="5">
    <source>
        <dbReference type="ARBA" id="ARBA00022723"/>
    </source>
</evidence>
<keyword evidence="12" id="KW-1185">Reference proteome</keyword>
<evidence type="ECO:0000259" key="9">
    <source>
        <dbReference type="Pfam" id="PF01743"/>
    </source>
</evidence>
<dbReference type="Proteomes" id="UP000268192">
    <property type="component" value="Chromosome"/>
</dbReference>
<keyword evidence="4" id="KW-0548">Nucleotidyltransferase</keyword>
<dbReference type="GO" id="GO:0008033">
    <property type="term" value="P:tRNA processing"/>
    <property type="evidence" value="ECO:0007669"/>
    <property type="project" value="UniProtKB-KW"/>
</dbReference>
<reference evidence="11 12" key="1">
    <citation type="submission" date="2018-09" db="EMBL/GenBank/DDBJ databases">
        <title>Marinorhizobium profundi gen. nov., sp. nov., isolated from a deep-sea sediment sample from the New Britain Trench and proposal of Marinorhizobiaceae fam. nov. in the order Rhizobiales of the class Alphaproteobacteria.</title>
        <authorList>
            <person name="Cao J."/>
        </authorList>
    </citation>
    <scope>NUCLEOTIDE SEQUENCE [LARGE SCALE GENOMIC DNA]</scope>
    <source>
        <strain evidence="11 12">WS11</strain>
    </source>
</reference>
<accession>A0A3Q8XMT4</accession>
<evidence type="ECO:0000256" key="3">
    <source>
        <dbReference type="ARBA" id="ARBA00022694"/>
    </source>
</evidence>
<evidence type="ECO:0000256" key="6">
    <source>
        <dbReference type="ARBA" id="ARBA00022741"/>
    </source>
</evidence>
<keyword evidence="8" id="KW-0694">RNA-binding</keyword>
<dbReference type="Pfam" id="PF12627">
    <property type="entry name" value="PolyA_pol_RNAbd"/>
    <property type="match status" value="1"/>
</dbReference>
<feature type="domain" description="tRNA nucleotidyltransferase/poly(A) polymerase RNA and SrmB- binding" evidence="10">
    <location>
        <begin position="201"/>
        <end position="252"/>
    </location>
</feature>
<evidence type="ECO:0000256" key="7">
    <source>
        <dbReference type="ARBA" id="ARBA00022842"/>
    </source>
</evidence>
<dbReference type="KEGG" id="abaw:D5400_07600"/>
<comment type="similarity">
    <text evidence="8">Belongs to the tRNA nucleotidyltransferase/poly(A) polymerase family.</text>
</comment>
<keyword evidence="7" id="KW-0460">Magnesium</keyword>
<dbReference type="InterPro" id="IPR002646">
    <property type="entry name" value="PolA_pol_head_dom"/>
</dbReference>
<dbReference type="SUPFAM" id="SSF81301">
    <property type="entry name" value="Nucleotidyltransferase"/>
    <property type="match status" value="1"/>
</dbReference>
<dbReference type="CDD" id="cd05398">
    <property type="entry name" value="NT_ClassII-CCAase"/>
    <property type="match status" value="1"/>
</dbReference>
<dbReference type="Gene3D" id="1.10.3090.10">
    <property type="entry name" value="cca-adding enzyme, domain 2"/>
    <property type="match status" value="1"/>
</dbReference>
<dbReference type="GO" id="GO:0000049">
    <property type="term" value="F:tRNA binding"/>
    <property type="evidence" value="ECO:0007669"/>
    <property type="project" value="TreeGrafter"/>
</dbReference>
<feature type="domain" description="Poly A polymerase head" evidence="9">
    <location>
        <begin position="42"/>
        <end position="163"/>
    </location>
</feature>
<dbReference type="OrthoDB" id="9805698at2"/>
<dbReference type="RefSeq" id="WP_126009146.1">
    <property type="nucleotide sequence ID" value="NZ_CP032509.1"/>
</dbReference>
<gene>
    <name evidence="11" type="ORF">D5400_07600</name>
</gene>
<dbReference type="InterPro" id="IPR032828">
    <property type="entry name" value="PolyA_RNA-bd"/>
</dbReference>
<dbReference type="Gene3D" id="3.30.460.10">
    <property type="entry name" value="Beta Polymerase, domain 2"/>
    <property type="match status" value="1"/>
</dbReference>
<dbReference type="AlphaFoldDB" id="A0A3Q8XMT4"/>
<keyword evidence="6" id="KW-0547">Nucleotide-binding</keyword>
<organism evidence="11 12">
    <name type="scientific">Georhizobium profundi</name>
    <dbReference type="NCBI Taxonomy" id="2341112"/>
    <lineage>
        <taxon>Bacteria</taxon>
        <taxon>Pseudomonadati</taxon>
        <taxon>Pseudomonadota</taxon>
        <taxon>Alphaproteobacteria</taxon>
        <taxon>Hyphomicrobiales</taxon>
        <taxon>Rhizobiaceae</taxon>
        <taxon>Georhizobium</taxon>
    </lineage>
</organism>
<evidence type="ECO:0000256" key="4">
    <source>
        <dbReference type="ARBA" id="ARBA00022695"/>
    </source>
</evidence>
<dbReference type="InterPro" id="IPR050264">
    <property type="entry name" value="Bact_CCA-adding_enz_type3_sf"/>
</dbReference>
<evidence type="ECO:0000313" key="11">
    <source>
        <dbReference type="EMBL" id="AZN71152.1"/>
    </source>
</evidence>
<dbReference type="PANTHER" id="PTHR46173">
    <property type="entry name" value="CCA TRNA NUCLEOTIDYLTRANSFERASE 1, MITOCHONDRIAL"/>
    <property type="match status" value="1"/>
</dbReference>
<keyword evidence="2 8" id="KW-0808">Transferase</keyword>
<evidence type="ECO:0000259" key="10">
    <source>
        <dbReference type="Pfam" id="PF12627"/>
    </source>
</evidence>
<comment type="cofactor">
    <cofactor evidence="1">
        <name>Mg(2+)</name>
        <dbReference type="ChEBI" id="CHEBI:18420"/>
    </cofactor>
</comment>
<sequence length="433" mass="47618">MTTDVTGDVASSAETLREAPWFKAAGVQRVLDLLNDEAADTRIVGGAVRNALMGLPVVDIDLATNLKPEEVIARAETAKIKSLPTGIEHGTVTLVVDGQTFEVTTLRTDVETDGRRAVVAFGTDWAEDAARRDFTINALYLDRNGELVDLVDGLADIETKTVRFIGDADLRITEDYLRILRFFRFFAHFGGGRPDADGIRAAARHKEGIAKLSAERVWAELKKLLAARDPSRALLWMRQSGVLTEVLPETEKWGIDSIHGLVHAEEAFGWEPDPLLRLLAIVPPDEARLDAMAKRLKMSRAEARRLQAYARAEDPAHGATDVVFHKHAYRASGPALMDRLKLKLASARMRARSETGALAEAAGYARLIERLGKWQRPVFPISGKDLSDLGLKQGPKLGALLSDLEEAWISSNFIMTRDDLLSKAAARIAEKES</sequence>
<protein>
    <submittedName>
        <fullName evidence="11">CCA tRNA nucleotidyltransferase</fullName>
    </submittedName>
</protein>
<evidence type="ECO:0000313" key="12">
    <source>
        <dbReference type="Proteomes" id="UP000268192"/>
    </source>
</evidence>
<dbReference type="InterPro" id="IPR043519">
    <property type="entry name" value="NT_sf"/>
</dbReference>
<keyword evidence="3" id="KW-0819">tRNA processing</keyword>
<evidence type="ECO:0000256" key="8">
    <source>
        <dbReference type="RuleBase" id="RU003953"/>
    </source>
</evidence>
<name>A0A3Q8XMT4_9HYPH</name>
<keyword evidence="5" id="KW-0479">Metal-binding</keyword>
<proteinExistence type="inferred from homology"/>
<dbReference type="Pfam" id="PF01743">
    <property type="entry name" value="PolyA_pol"/>
    <property type="match status" value="1"/>
</dbReference>
<evidence type="ECO:0000256" key="1">
    <source>
        <dbReference type="ARBA" id="ARBA00001946"/>
    </source>
</evidence>
<dbReference type="GO" id="GO:0016779">
    <property type="term" value="F:nucleotidyltransferase activity"/>
    <property type="evidence" value="ECO:0007669"/>
    <property type="project" value="UniProtKB-KW"/>
</dbReference>